<feature type="non-terminal residue" evidence="1">
    <location>
        <position position="1"/>
    </location>
</feature>
<name>A0A0B6YKG7_9EUPU</name>
<feature type="non-terminal residue" evidence="1">
    <location>
        <position position="133"/>
    </location>
</feature>
<protein>
    <submittedName>
        <fullName evidence="1">Uncharacterized protein</fullName>
    </submittedName>
</protein>
<accession>A0A0B6YKG7</accession>
<gene>
    <name evidence="1" type="primary">ORF26488</name>
</gene>
<sequence length="133" mass="15068">LEDKITGDSRWGNFSVGLGQNTAHILVVGMDNLEPYILNIYKVYIHRRRAGHDTIKFDLHKGNYHACSLKQDCSLSLSSDVLCGLQPVVSNLTWRDYMKHQLGLPHCETESMAGKWMVPCSDCTCQSSCYWSQ</sequence>
<dbReference type="PANTHER" id="PTHR14776">
    <property type="entry name" value="CADHERIN-LIKE AND PC-ESTERASE DOMAIN-CONTAINING PROTEIN 1"/>
    <property type="match status" value="1"/>
</dbReference>
<dbReference type="AlphaFoldDB" id="A0A0B6YKG7"/>
<proteinExistence type="predicted"/>
<organism evidence="1">
    <name type="scientific">Arion vulgaris</name>
    <dbReference type="NCBI Taxonomy" id="1028688"/>
    <lineage>
        <taxon>Eukaryota</taxon>
        <taxon>Metazoa</taxon>
        <taxon>Spiralia</taxon>
        <taxon>Lophotrochozoa</taxon>
        <taxon>Mollusca</taxon>
        <taxon>Gastropoda</taxon>
        <taxon>Heterobranchia</taxon>
        <taxon>Euthyneura</taxon>
        <taxon>Panpulmonata</taxon>
        <taxon>Eupulmonata</taxon>
        <taxon>Stylommatophora</taxon>
        <taxon>Helicina</taxon>
        <taxon>Arionoidea</taxon>
        <taxon>Arionidae</taxon>
        <taxon>Arion</taxon>
    </lineage>
</organism>
<dbReference type="EMBL" id="HACG01009110">
    <property type="protein sequence ID" value="CEK55975.1"/>
    <property type="molecule type" value="Transcribed_RNA"/>
</dbReference>
<dbReference type="PANTHER" id="PTHR14776:SF1">
    <property type="entry name" value="CADHERIN-LIKE AND PC-ESTERASE DOMAIN-CONTAINING PROTEIN 1"/>
    <property type="match status" value="1"/>
</dbReference>
<reference evidence="1" key="1">
    <citation type="submission" date="2014-12" db="EMBL/GenBank/DDBJ databases">
        <title>Insight into the proteome of Arion vulgaris.</title>
        <authorList>
            <person name="Aradska J."/>
            <person name="Bulat T."/>
            <person name="Smidak R."/>
            <person name="Sarate P."/>
            <person name="Gangsoo J."/>
            <person name="Sialana F."/>
            <person name="Bilban M."/>
            <person name="Lubec G."/>
        </authorList>
    </citation>
    <scope>NUCLEOTIDE SEQUENCE</scope>
    <source>
        <tissue evidence="1">Skin</tissue>
    </source>
</reference>
<evidence type="ECO:0000313" key="1">
    <source>
        <dbReference type="EMBL" id="CEK55975.1"/>
    </source>
</evidence>